<dbReference type="Gene3D" id="1.20.120.550">
    <property type="entry name" value="Membrane associated eicosanoid/glutathione metabolism-like domain"/>
    <property type="match status" value="1"/>
</dbReference>
<keyword evidence="3 5" id="KW-1133">Transmembrane helix</keyword>
<dbReference type="Pfam" id="PF01124">
    <property type="entry name" value="MAPEG"/>
    <property type="match status" value="1"/>
</dbReference>
<organism evidence="6 7">
    <name type="scientific">Xanthomonas chitinilytica</name>
    <dbReference type="NCBI Taxonomy" id="2989819"/>
    <lineage>
        <taxon>Bacteria</taxon>
        <taxon>Pseudomonadati</taxon>
        <taxon>Pseudomonadota</taxon>
        <taxon>Gammaproteobacteria</taxon>
        <taxon>Lysobacterales</taxon>
        <taxon>Lysobacteraceae</taxon>
        <taxon>Xanthomonas</taxon>
    </lineage>
</organism>
<gene>
    <name evidence="6" type="ORF">OK345_10140</name>
</gene>
<feature type="transmembrane region" description="Helical" evidence="5">
    <location>
        <begin position="62"/>
        <end position="84"/>
    </location>
</feature>
<evidence type="ECO:0000313" key="6">
    <source>
        <dbReference type="EMBL" id="MCW4472865.1"/>
    </source>
</evidence>
<keyword evidence="2 5" id="KW-0812">Transmembrane</keyword>
<reference evidence="6 7" key="1">
    <citation type="submission" date="2022-10" db="EMBL/GenBank/DDBJ databases">
        <title>Xanthomonas sp. H13-6.</title>
        <authorList>
            <person name="Liu X."/>
            <person name="Deng Z."/>
            <person name="Jiang Y."/>
            <person name="Yu T."/>
            <person name="Ai J."/>
        </authorList>
    </citation>
    <scope>NUCLEOTIDE SEQUENCE [LARGE SCALE GENOMIC DNA]</scope>
    <source>
        <strain evidence="6 7">H13-6</strain>
    </source>
</reference>
<comment type="caution">
    <text evidence="6">The sequence shown here is derived from an EMBL/GenBank/DDBJ whole genome shotgun (WGS) entry which is preliminary data.</text>
</comment>
<evidence type="ECO:0000256" key="2">
    <source>
        <dbReference type="ARBA" id="ARBA00022692"/>
    </source>
</evidence>
<evidence type="ECO:0000256" key="3">
    <source>
        <dbReference type="ARBA" id="ARBA00022989"/>
    </source>
</evidence>
<evidence type="ECO:0000256" key="5">
    <source>
        <dbReference type="SAM" id="Phobius"/>
    </source>
</evidence>
<proteinExistence type="predicted"/>
<accession>A0ABT3JXH1</accession>
<evidence type="ECO:0000313" key="7">
    <source>
        <dbReference type="Proteomes" id="UP001209922"/>
    </source>
</evidence>
<evidence type="ECO:0000256" key="1">
    <source>
        <dbReference type="ARBA" id="ARBA00004370"/>
    </source>
</evidence>
<keyword evidence="4 5" id="KW-0472">Membrane</keyword>
<dbReference type="RefSeq" id="WP_265127853.1">
    <property type="nucleotide sequence ID" value="NZ_JAPCHY010000008.1"/>
</dbReference>
<feature type="transmembrane region" description="Helical" evidence="5">
    <location>
        <begin position="104"/>
        <end position="131"/>
    </location>
</feature>
<evidence type="ECO:0000256" key="4">
    <source>
        <dbReference type="ARBA" id="ARBA00023136"/>
    </source>
</evidence>
<name>A0ABT3JXH1_9XANT</name>
<dbReference type="InterPro" id="IPR001129">
    <property type="entry name" value="Membr-assoc_MAPEG"/>
</dbReference>
<dbReference type="SUPFAM" id="SSF161084">
    <property type="entry name" value="MAPEG domain-like"/>
    <property type="match status" value="1"/>
</dbReference>
<protein>
    <submittedName>
        <fullName evidence="6">MAPEG family protein</fullName>
    </submittedName>
</protein>
<dbReference type="Proteomes" id="UP001209922">
    <property type="component" value="Unassembled WGS sequence"/>
</dbReference>
<dbReference type="EMBL" id="JAPCHY010000008">
    <property type="protein sequence ID" value="MCW4472865.1"/>
    <property type="molecule type" value="Genomic_DNA"/>
</dbReference>
<comment type="subcellular location">
    <subcellularLocation>
        <location evidence="1">Membrane</location>
    </subcellularLocation>
</comment>
<dbReference type="InterPro" id="IPR023352">
    <property type="entry name" value="MAPEG-like_dom_sf"/>
</dbReference>
<feature type="transmembrane region" description="Helical" evidence="5">
    <location>
        <begin position="6"/>
        <end position="26"/>
    </location>
</feature>
<keyword evidence="7" id="KW-1185">Reference proteome</keyword>
<sequence>MSHPSAIALTGFIAWTLLLLIVMEILRVKLVASGQVAATAFTPDNANLSPFMQRLARAHANCIESLPVSGGLLLVALVAGHTGITDPLAYTLLAARLLQSCAHLASSGALAVNIRFLAFAVQMLIGAYWALRLLAAMIG</sequence>